<proteinExistence type="predicted"/>
<evidence type="ECO:0000256" key="2">
    <source>
        <dbReference type="ARBA" id="ARBA00023125"/>
    </source>
</evidence>
<keyword evidence="1" id="KW-0805">Transcription regulation</keyword>
<reference evidence="8 9" key="1">
    <citation type="submission" date="2016-01" db="EMBL/GenBank/DDBJ databases">
        <authorList>
            <person name="Oliw E.H."/>
        </authorList>
    </citation>
    <scope>NUCLEOTIDE SEQUENCE [LARGE SCALE GENOMIC DNA]</scope>
    <source>
        <strain evidence="8 9">CMW7756A</strain>
    </source>
</reference>
<dbReference type="InterPro" id="IPR039420">
    <property type="entry name" value="WalR-like"/>
</dbReference>
<dbReference type="SMART" id="SM00448">
    <property type="entry name" value="REC"/>
    <property type="match status" value="1"/>
</dbReference>
<evidence type="ECO:0000256" key="5">
    <source>
        <dbReference type="PROSITE-ProRule" id="PRU01091"/>
    </source>
</evidence>
<dbReference type="Pfam" id="PF00072">
    <property type="entry name" value="Response_reg"/>
    <property type="match status" value="1"/>
</dbReference>
<dbReference type="Gene3D" id="1.10.10.10">
    <property type="entry name" value="Winged helix-like DNA-binding domain superfamily/Winged helix DNA-binding domain"/>
    <property type="match status" value="1"/>
</dbReference>
<dbReference type="PROSITE" id="PS50110">
    <property type="entry name" value="RESPONSE_REGULATORY"/>
    <property type="match status" value="1"/>
</dbReference>
<evidence type="ECO:0000313" key="8">
    <source>
        <dbReference type="EMBL" id="KXA29486.1"/>
    </source>
</evidence>
<dbReference type="Gene3D" id="6.10.250.690">
    <property type="match status" value="1"/>
</dbReference>
<feature type="domain" description="OmpR/PhoB-type" evidence="7">
    <location>
        <begin position="131"/>
        <end position="229"/>
    </location>
</feature>
<dbReference type="InterPro" id="IPR011006">
    <property type="entry name" value="CheY-like_superfamily"/>
</dbReference>
<sequence length="234" mass="27004">MNIFRDASILLVDDESYLIDSMYKFLNNKGYQKILTAKNIAEARFKLNNNKVDLMILDIMLTDGSGFDLLKDLRKKSSLPVIILSALSGIDDKKEGFDLEVDDYIVKPFLPEDLLWRIEAVLRRTYQNKNEKIILAGGIVFDRERAMLIKDDEDIQLTAKQFKILDYLATNINKIVSIDQILDKCWEESFGYENTLITHIYRLRDKLEEDPANPKTLITVKGLGYKLLGDNKEC</sequence>
<dbReference type="PROSITE" id="PS51755">
    <property type="entry name" value="OMPR_PHOB"/>
    <property type="match status" value="1"/>
</dbReference>
<protein>
    <submittedName>
        <fullName evidence="8">Putative sensory transduction protein RegX3</fullName>
    </submittedName>
</protein>
<dbReference type="Proteomes" id="UP000070174">
    <property type="component" value="Unassembled WGS sequence"/>
</dbReference>
<organism evidence="8">
    <name type="scientific">Peptoniphilus harei</name>
    <dbReference type="NCBI Taxonomy" id="54005"/>
    <lineage>
        <taxon>Bacteria</taxon>
        <taxon>Bacillati</taxon>
        <taxon>Bacillota</taxon>
        <taxon>Tissierellia</taxon>
        <taxon>Tissierellales</taxon>
        <taxon>Peptoniphilaceae</taxon>
        <taxon>Peptoniphilus</taxon>
    </lineage>
</organism>
<feature type="modified residue" description="4-aspartylphosphate" evidence="4">
    <location>
        <position position="58"/>
    </location>
</feature>
<dbReference type="RefSeq" id="WP_060800207.1">
    <property type="nucleotide sequence ID" value="NZ_KQ957101.1"/>
</dbReference>
<dbReference type="GO" id="GO:0006355">
    <property type="term" value="P:regulation of DNA-templated transcription"/>
    <property type="evidence" value="ECO:0007669"/>
    <property type="project" value="InterPro"/>
</dbReference>
<dbReference type="GO" id="GO:0000976">
    <property type="term" value="F:transcription cis-regulatory region binding"/>
    <property type="evidence" value="ECO:0007669"/>
    <property type="project" value="TreeGrafter"/>
</dbReference>
<dbReference type="AlphaFoldDB" id="A0A133PLQ9"/>
<dbReference type="Gene3D" id="3.40.50.2300">
    <property type="match status" value="1"/>
</dbReference>
<gene>
    <name evidence="8" type="ORF">HMPREF3229_01110</name>
</gene>
<evidence type="ECO:0000256" key="1">
    <source>
        <dbReference type="ARBA" id="ARBA00023015"/>
    </source>
</evidence>
<comment type="caution">
    <text evidence="8">The sequence shown here is derived from an EMBL/GenBank/DDBJ whole genome shotgun (WGS) entry which is preliminary data.</text>
</comment>
<name>A0A133PLQ9_9FIRM</name>
<dbReference type="InterPro" id="IPR036388">
    <property type="entry name" value="WH-like_DNA-bd_sf"/>
</dbReference>
<dbReference type="GO" id="GO:0005829">
    <property type="term" value="C:cytosol"/>
    <property type="evidence" value="ECO:0007669"/>
    <property type="project" value="TreeGrafter"/>
</dbReference>
<dbReference type="Pfam" id="PF00486">
    <property type="entry name" value="Trans_reg_C"/>
    <property type="match status" value="1"/>
</dbReference>
<dbReference type="GO" id="GO:0032993">
    <property type="term" value="C:protein-DNA complex"/>
    <property type="evidence" value="ECO:0007669"/>
    <property type="project" value="TreeGrafter"/>
</dbReference>
<evidence type="ECO:0000313" key="9">
    <source>
        <dbReference type="Proteomes" id="UP000070174"/>
    </source>
</evidence>
<feature type="DNA-binding region" description="OmpR/PhoB-type" evidence="5">
    <location>
        <begin position="131"/>
        <end position="229"/>
    </location>
</feature>
<dbReference type="PANTHER" id="PTHR48111:SF52">
    <property type="entry name" value="TRANSCRIPTIONAL REGULATORY PROTEIN YVRH"/>
    <property type="match status" value="1"/>
</dbReference>
<dbReference type="PANTHER" id="PTHR48111">
    <property type="entry name" value="REGULATOR OF RPOS"/>
    <property type="match status" value="1"/>
</dbReference>
<evidence type="ECO:0000256" key="3">
    <source>
        <dbReference type="ARBA" id="ARBA00023163"/>
    </source>
</evidence>
<dbReference type="SMART" id="SM00862">
    <property type="entry name" value="Trans_reg_C"/>
    <property type="match status" value="1"/>
</dbReference>
<feature type="domain" description="Response regulatory" evidence="6">
    <location>
        <begin position="8"/>
        <end position="122"/>
    </location>
</feature>
<dbReference type="InterPro" id="IPR001867">
    <property type="entry name" value="OmpR/PhoB-type_DNA-bd"/>
</dbReference>
<dbReference type="SUPFAM" id="SSF52172">
    <property type="entry name" value="CheY-like"/>
    <property type="match status" value="1"/>
</dbReference>
<accession>A0A133PLQ9</accession>
<keyword evidence="3" id="KW-0804">Transcription</keyword>
<dbReference type="PATRIC" id="fig|54005.3.peg.1093"/>
<evidence type="ECO:0000256" key="4">
    <source>
        <dbReference type="PROSITE-ProRule" id="PRU00169"/>
    </source>
</evidence>
<dbReference type="EMBL" id="LRQE01000034">
    <property type="protein sequence ID" value="KXA29486.1"/>
    <property type="molecule type" value="Genomic_DNA"/>
</dbReference>
<evidence type="ECO:0000259" key="7">
    <source>
        <dbReference type="PROSITE" id="PS51755"/>
    </source>
</evidence>
<evidence type="ECO:0000259" key="6">
    <source>
        <dbReference type="PROSITE" id="PS50110"/>
    </source>
</evidence>
<keyword evidence="2 5" id="KW-0238">DNA-binding</keyword>
<dbReference type="CDD" id="cd00383">
    <property type="entry name" value="trans_reg_C"/>
    <property type="match status" value="1"/>
</dbReference>
<dbReference type="GO" id="GO:0000156">
    <property type="term" value="F:phosphorelay response regulator activity"/>
    <property type="evidence" value="ECO:0007669"/>
    <property type="project" value="TreeGrafter"/>
</dbReference>
<dbReference type="InterPro" id="IPR001789">
    <property type="entry name" value="Sig_transdc_resp-reg_receiver"/>
</dbReference>
<keyword evidence="4" id="KW-0597">Phosphoprotein</keyword>
<dbReference type="CDD" id="cd17574">
    <property type="entry name" value="REC_OmpR"/>
    <property type="match status" value="1"/>
</dbReference>